<dbReference type="RefSeq" id="WP_393176906.1">
    <property type="nucleotide sequence ID" value="NZ_JBICRM010000056.1"/>
</dbReference>
<name>A0ABW7ATM0_9ACTN</name>
<dbReference type="Gene3D" id="3.40.50.1820">
    <property type="entry name" value="alpha/beta hydrolase"/>
    <property type="match status" value="1"/>
</dbReference>
<dbReference type="InterPro" id="IPR029058">
    <property type="entry name" value="AB_hydrolase_fold"/>
</dbReference>
<sequence>MTAEHDALRDEGDAYAHRLAQAHVRVAHRQEPGLMHGFIQNMDLTSPEAAAAHDRLFRDIASLIRR</sequence>
<keyword evidence="3" id="KW-1185">Reference proteome</keyword>
<dbReference type="Proteomes" id="UP001603978">
    <property type="component" value="Unassembled WGS sequence"/>
</dbReference>
<dbReference type="SUPFAM" id="SSF53474">
    <property type="entry name" value="alpha/beta-Hydrolases"/>
    <property type="match status" value="1"/>
</dbReference>
<feature type="domain" description="Alpha/beta hydrolase fold-3" evidence="1">
    <location>
        <begin position="1"/>
        <end position="39"/>
    </location>
</feature>
<dbReference type="EMBL" id="JBICRM010000056">
    <property type="protein sequence ID" value="MFG1710781.1"/>
    <property type="molecule type" value="Genomic_DNA"/>
</dbReference>
<evidence type="ECO:0000313" key="2">
    <source>
        <dbReference type="EMBL" id="MFG1710781.1"/>
    </source>
</evidence>
<evidence type="ECO:0000259" key="1">
    <source>
        <dbReference type="Pfam" id="PF07859"/>
    </source>
</evidence>
<keyword evidence="2" id="KW-0378">Hydrolase</keyword>
<evidence type="ECO:0000313" key="3">
    <source>
        <dbReference type="Proteomes" id="UP001603978"/>
    </source>
</evidence>
<gene>
    <name evidence="2" type="ORF">ACFLIM_47230</name>
</gene>
<dbReference type="GO" id="GO:0016787">
    <property type="term" value="F:hydrolase activity"/>
    <property type="evidence" value="ECO:0007669"/>
    <property type="project" value="UniProtKB-KW"/>
</dbReference>
<comment type="caution">
    <text evidence="2">The sequence shown here is derived from an EMBL/GenBank/DDBJ whole genome shotgun (WGS) entry which is preliminary data.</text>
</comment>
<dbReference type="Pfam" id="PF07859">
    <property type="entry name" value="Abhydrolase_3"/>
    <property type="match status" value="1"/>
</dbReference>
<accession>A0ABW7ATM0</accession>
<organism evidence="2 3">
    <name type="scientific">Nonomuraea marmarensis</name>
    <dbReference type="NCBI Taxonomy" id="3351344"/>
    <lineage>
        <taxon>Bacteria</taxon>
        <taxon>Bacillati</taxon>
        <taxon>Actinomycetota</taxon>
        <taxon>Actinomycetes</taxon>
        <taxon>Streptosporangiales</taxon>
        <taxon>Streptosporangiaceae</taxon>
        <taxon>Nonomuraea</taxon>
    </lineage>
</organism>
<dbReference type="InterPro" id="IPR013094">
    <property type="entry name" value="AB_hydrolase_3"/>
</dbReference>
<proteinExistence type="predicted"/>
<protein>
    <submittedName>
        <fullName evidence="2">Alpha/beta hydrolase fold domain-containing protein</fullName>
    </submittedName>
</protein>
<reference evidence="2 3" key="1">
    <citation type="submission" date="2024-10" db="EMBL/GenBank/DDBJ databases">
        <authorList>
            <person name="Topkara A.R."/>
            <person name="Saygin H."/>
        </authorList>
    </citation>
    <scope>NUCLEOTIDE SEQUENCE [LARGE SCALE GENOMIC DNA]</scope>
    <source>
        <strain evidence="2 3">M3C6</strain>
    </source>
</reference>